<feature type="domain" description="UBA-like" evidence="1">
    <location>
        <begin position="5"/>
        <end position="37"/>
    </location>
</feature>
<dbReference type="PANTHER" id="PTHR31993:SF4">
    <property type="entry name" value="UBA-LIKE DOMAIN-CONTAINING PROTEIN"/>
    <property type="match status" value="1"/>
</dbReference>
<dbReference type="Proteomes" id="UP000053105">
    <property type="component" value="Unassembled WGS sequence"/>
</dbReference>
<accession>A0A0M8ZRJ2</accession>
<evidence type="ECO:0000313" key="3">
    <source>
        <dbReference type="Proteomes" id="UP000053105"/>
    </source>
</evidence>
<dbReference type="PROSITE" id="PS51257">
    <property type="entry name" value="PROKAR_LIPOPROTEIN"/>
    <property type="match status" value="1"/>
</dbReference>
<dbReference type="EMBL" id="KQ435955">
    <property type="protein sequence ID" value="KOX68079.1"/>
    <property type="molecule type" value="Genomic_DNA"/>
</dbReference>
<dbReference type="OrthoDB" id="6093553at2759"/>
<evidence type="ECO:0000313" key="2">
    <source>
        <dbReference type="EMBL" id="KOX68079.1"/>
    </source>
</evidence>
<gene>
    <name evidence="2" type="ORF">WN51_07375</name>
</gene>
<dbReference type="Pfam" id="PF22566">
    <property type="entry name" value="UBA_8"/>
    <property type="match status" value="1"/>
</dbReference>
<dbReference type="Gene3D" id="1.10.8.10">
    <property type="entry name" value="DNA helicase RuvA subunit, C-terminal domain"/>
    <property type="match status" value="2"/>
</dbReference>
<proteinExistence type="predicted"/>
<keyword evidence="3" id="KW-1185">Reference proteome</keyword>
<dbReference type="InterPro" id="IPR054109">
    <property type="entry name" value="UBA_8"/>
</dbReference>
<dbReference type="InterPro" id="IPR039310">
    <property type="entry name" value="UBALD1/2"/>
</dbReference>
<reference evidence="2 3" key="1">
    <citation type="submission" date="2015-07" db="EMBL/GenBank/DDBJ databases">
        <title>The genome of Melipona quadrifasciata.</title>
        <authorList>
            <person name="Pan H."/>
            <person name="Kapheim K."/>
        </authorList>
    </citation>
    <scope>NUCLEOTIDE SEQUENCE [LARGE SCALE GENOMIC DNA]</scope>
    <source>
        <strain evidence="2">0111107301</strain>
        <tissue evidence="2">Whole body</tissue>
    </source>
</reference>
<name>A0A0M8ZRJ2_9HYME</name>
<protein>
    <recommendedName>
        <fullName evidence="1">UBA-like domain-containing protein</fullName>
    </recommendedName>
</protein>
<dbReference type="PANTHER" id="PTHR31993">
    <property type="entry name" value="UBA-LIKE DOMAIN-CONTAINING PROTEIN 2"/>
    <property type="match status" value="1"/>
</dbReference>
<dbReference type="CDD" id="cd14343">
    <property type="entry name" value="UBA_F100B_like"/>
    <property type="match status" value="1"/>
</dbReference>
<dbReference type="AlphaFoldDB" id="A0A0M8ZRJ2"/>
<evidence type="ECO:0000259" key="1">
    <source>
        <dbReference type="Pfam" id="PF22566"/>
    </source>
</evidence>
<sequence length="281" mass="31674">MDTLREQVMINQFVLAAGCAREQAKQLLQAAHWQFEVLFIIRGDEWDRCQSPSQDPFNNRILLYLLTNGWLIIASDVVPLEYNYMANARRWQQSSNRNKTIVIIIAIIIRLSHFIERSLSEAGFQAREAARLRQSHCDDIWQSPSTALSIFFQEAAIPPCAQGPGTHFGQITPCNTPATPPNFPDALLAFSKMSAGDKTPSGMSPSQNGLHQNSMQMGMAAQHHGGRCSVTGNAQQQTQNSRLDKKRLRFVNRGKLMRNRISLPPHHSTKNCRHWIALSNE</sequence>
<organism evidence="2 3">
    <name type="scientific">Melipona quadrifasciata</name>
    <dbReference type="NCBI Taxonomy" id="166423"/>
    <lineage>
        <taxon>Eukaryota</taxon>
        <taxon>Metazoa</taxon>
        <taxon>Ecdysozoa</taxon>
        <taxon>Arthropoda</taxon>
        <taxon>Hexapoda</taxon>
        <taxon>Insecta</taxon>
        <taxon>Pterygota</taxon>
        <taxon>Neoptera</taxon>
        <taxon>Endopterygota</taxon>
        <taxon>Hymenoptera</taxon>
        <taxon>Apocrita</taxon>
        <taxon>Aculeata</taxon>
        <taxon>Apoidea</taxon>
        <taxon>Anthophila</taxon>
        <taxon>Apidae</taxon>
        <taxon>Melipona</taxon>
    </lineage>
</organism>
<dbReference type="STRING" id="166423.A0A0M8ZRJ2"/>